<name>A0ABP0PC82_9DINO</name>
<evidence type="ECO:0000313" key="2">
    <source>
        <dbReference type="Proteomes" id="UP001642464"/>
    </source>
</evidence>
<evidence type="ECO:0000313" key="1">
    <source>
        <dbReference type="EMBL" id="CAK9072664.1"/>
    </source>
</evidence>
<organism evidence="1 2">
    <name type="scientific">Durusdinium trenchii</name>
    <dbReference type="NCBI Taxonomy" id="1381693"/>
    <lineage>
        <taxon>Eukaryota</taxon>
        <taxon>Sar</taxon>
        <taxon>Alveolata</taxon>
        <taxon>Dinophyceae</taxon>
        <taxon>Suessiales</taxon>
        <taxon>Symbiodiniaceae</taxon>
        <taxon>Durusdinium</taxon>
    </lineage>
</organism>
<gene>
    <name evidence="1" type="ORF">SCF082_LOCUS35708</name>
</gene>
<dbReference type="EMBL" id="CAXAMM010034335">
    <property type="protein sequence ID" value="CAK9072664.1"/>
    <property type="molecule type" value="Genomic_DNA"/>
</dbReference>
<comment type="caution">
    <text evidence="1">The sequence shown here is derived from an EMBL/GenBank/DDBJ whole genome shotgun (WGS) entry which is preliminary data.</text>
</comment>
<sequence length="144" mass="16505">MCISIASKLPSEPGASCWIWRVPPASTTTKDQRLFDWAQLPSLSYRPVMGKGMPWSEQPCITWAWRMVFVEMHIKSVSTWRKPWKSRSASLGQITAMWRPRSPTLAMRTTALGTSTNKRNFWKGPLPSTRGSTVRITMLWPPPW</sequence>
<reference evidence="1 2" key="1">
    <citation type="submission" date="2024-02" db="EMBL/GenBank/DDBJ databases">
        <authorList>
            <person name="Chen Y."/>
            <person name="Shah S."/>
            <person name="Dougan E. K."/>
            <person name="Thang M."/>
            <person name="Chan C."/>
        </authorList>
    </citation>
    <scope>NUCLEOTIDE SEQUENCE [LARGE SCALE GENOMIC DNA]</scope>
</reference>
<accession>A0ABP0PC82</accession>
<dbReference type="Proteomes" id="UP001642464">
    <property type="component" value="Unassembled WGS sequence"/>
</dbReference>
<proteinExistence type="predicted"/>
<keyword evidence="2" id="KW-1185">Reference proteome</keyword>
<protein>
    <submittedName>
        <fullName evidence="1">Uncharacterized protein</fullName>
    </submittedName>
</protein>